<dbReference type="InterPro" id="IPR050678">
    <property type="entry name" value="DNA_Partitioning_ATPase"/>
</dbReference>
<accession>A0ABP9D1M2</accession>
<dbReference type="Proteomes" id="UP001500839">
    <property type="component" value="Unassembled WGS sequence"/>
</dbReference>
<dbReference type="Pfam" id="PF13614">
    <property type="entry name" value="AAA_31"/>
    <property type="match status" value="1"/>
</dbReference>
<dbReference type="PANTHER" id="PTHR13696:SF52">
    <property type="entry name" value="PARA FAMILY PROTEIN CT_582"/>
    <property type="match status" value="1"/>
</dbReference>
<dbReference type="CDD" id="cd02042">
    <property type="entry name" value="ParAB_family"/>
    <property type="match status" value="1"/>
</dbReference>
<dbReference type="EMBL" id="BAABKQ010000002">
    <property type="protein sequence ID" value="GAA4825327.1"/>
    <property type="molecule type" value="Genomic_DNA"/>
</dbReference>
<dbReference type="RefSeq" id="WP_200176161.1">
    <property type="nucleotide sequence ID" value="NZ_BAABKQ010000002.1"/>
</dbReference>
<dbReference type="InterPro" id="IPR025669">
    <property type="entry name" value="AAA_dom"/>
</dbReference>
<comment type="caution">
    <text evidence="2">The sequence shown here is derived from an EMBL/GenBank/DDBJ whole genome shotgun (WGS) entry which is preliminary data.</text>
</comment>
<proteinExistence type="predicted"/>
<dbReference type="InterPro" id="IPR027417">
    <property type="entry name" value="P-loop_NTPase"/>
</dbReference>
<organism evidence="2 3">
    <name type="scientific">Tomitella cavernea</name>
    <dbReference type="NCBI Taxonomy" id="1387982"/>
    <lineage>
        <taxon>Bacteria</taxon>
        <taxon>Bacillati</taxon>
        <taxon>Actinomycetota</taxon>
        <taxon>Actinomycetes</taxon>
        <taxon>Mycobacteriales</taxon>
        <taxon>Tomitella</taxon>
    </lineage>
</organism>
<evidence type="ECO:0000259" key="1">
    <source>
        <dbReference type="Pfam" id="PF13614"/>
    </source>
</evidence>
<dbReference type="Gene3D" id="3.40.50.300">
    <property type="entry name" value="P-loop containing nucleotide triphosphate hydrolases"/>
    <property type="match status" value="1"/>
</dbReference>
<dbReference type="PANTHER" id="PTHR13696">
    <property type="entry name" value="P-LOOP CONTAINING NUCLEOSIDE TRIPHOSPHATE HYDROLASE"/>
    <property type="match status" value="1"/>
</dbReference>
<evidence type="ECO:0000313" key="2">
    <source>
        <dbReference type="EMBL" id="GAA4825327.1"/>
    </source>
</evidence>
<sequence length="277" mass="29751">MMDSIGISGPRRVYAVCNQKGGSGKTTSTYHLAHAAAAAGRRVLAVDLDPQRNLTDALAADTYDPAGQGTLCDLLEPRTTLSPADLTVAGIRENITVLPSPGVILADADKAPWAQRVGRERRLAEILADADGYDTVLIDCGPHMDLLMTNALAAATAVIIPTSPEQFGLQGFEDLLDTIDTVRTYINPALVTAGVLLNQVERTRRMAHWKSVLDDALVGYGLDYLERPIQRATWIPEAVEAGISLTDLGTAPARELARVYGQCLDTIATREDHVHAE</sequence>
<protein>
    <submittedName>
        <fullName evidence="2">ParA family protein</fullName>
    </submittedName>
</protein>
<evidence type="ECO:0000313" key="3">
    <source>
        <dbReference type="Proteomes" id="UP001500839"/>
    </source>
</evidence>
<feature type="domain" description="AAA" evidence="1">
    <location>
        <begin position="12"/>
        <end position="190"/>
    </location>
</feature>
<dbReference type="SUPFAM" id="SSF52540">
    <property type="entry name" value="P-loop containing nucleoside triphosphate hydrolases"/>
    <property type="match status" value="1"/>
</dbReference>
<keyword evidence="3" id="KW-1185">Reference proteome</keyword>
<name>A0ABP9D1M2_9ACTN</name>
<gene>
    <name evidence="2" type="ORF">GCM10023353_38040</name>
</gene>
<reference evidence="3" key="1">
    <citation type="journal article" date="2019" name="Int. J. Syst. Evol. Microbiol.">
        <title>The Global Catalogue of Microorganisms (GCM) 10K type strain sequencing project: providing services to taxonomists for standard genome sequencing and annotation.</title>
        <authorList>
            <consortium name="The Broad Institute Genomics Platform"/>
            <consortium name="The Broad Institute Genome Sequencing Center for Infectious Disease"/>
            <person name="Wu L."/>
            <person name="Ma J."/>
        </authorList>
    </citation>
    <scope>NUCLEOTIDE SEQUENCE [LARGE SCALE GENOMIC DNA]</scope>
    <source>
        <strain evidence="3">JCM 18542</strain>
    </source>
</reference>